<dbReference type="RefSeq" id="WP_062618985.1">
    <property type="nucleotide sequence ID" value="NZ_JRWG01000001.1"/>
</dbReference>
<dbReference type="OrthoDB" id="8263000at2"/>
<reference evidence="1 2" key="2">
    <citation type="journal article" date="2016" name="Int. J. Syst. Evol. Microbiol.">
        <title>Vitellibacter aquimaris sp. nov., a marine bacterium isolated from seawater.</title>
        <authorList>
            <person name="Thevarajoo S."/>
            <person name="Selvaratnam C."/>
            <person name="Goh K.M."/>
            <person name="Hong K.W."/>
            <person name="Chan X.Y."/>
            <person name="Chan K.G."/>
            <person name="Chong C.S."/>
        </authorList>
    </citation>
    <scope>NUCLEOTIDE SEQUENCE [LARGE SCALE GENOMIC DNA]</scope>
    <source>
        <strain evidence="1 2">D-24</strain>
    </source>
</reference>
<dbReference type="PATRIC" id="fig|1548749.3.peg.160"/>
<keyword evidence="2" id="KW-1185">Reference proteome</keyword>
<proteinExistence type="predicted"/>
<evidence type="ECO:0000313" key="1">
    <source>
        <dbReference type="EMBL" id="KXO01040.1"/>
    </source>
</evidence>
<name>A0A137RLG9_9FLAO</name>
<evidence type="ECO:0000313" key="2">
    <source>
        <dbReference type="Proteomes" id="UP000070138"/>
    </source>
</evidence>
<dbReference type="EMBL" id="JRWG01000001">
    <property type="protein sequence ID" value="KXO01040.1"/>
    <property type="molecule type" value="Genomic_DNA"/>
</dbReference>
<accession>A0A137RLG9</accession>
<comment type="caution">
    <text evidence="1">The sequence shown here is derived from an EMBL/GenBank/DDBJ whole genome shotgun (WGS) entry which is preliminary data.</text>
</comment>
<dbReference type="STRING" id="1548749.LS48_00745"/>
<reference evidence="2" key="1">
    <citation type="submission" date="2014-10" db="EMBL/GenBank/DDBJ databases">
        <title>Genome sequencing of Vitellibacter sp. D-24.</title>
        <authorList>
            <person name="Thevarajoo S."/>
            <person name="Selvaratnam C."/>
            <person name="Goh K.M."/>
            <person name="Chong C.S."/>
        </authorList>
    </citation>
    <scope>NUCLEOTIDE SEQUENCE [LARGE SCALE GENOMIC DNA]</scope>
    <source>
        <strain evidence="2">D-24</strain>
    </source>
</reference>
<sequence>MSSVKTYSTIAKDTSTQDDLDFEFLRKKGIEYIEALGSGLWTDYNAHDPGITTLEVLCYAITDLGARLSLPLENILAEENNPSFLNEQFLTAENALPIKPITALDYRKLFIDIEGVKNAWLKKHEKKVYANCKENKLSYKPFEIKEKYKKEFILNGLYDVLVELDELDSEIFNTEAKRNKEIKSLKEEVRTVYHAHRNLCEDVIEIEEVENHPVAVCAIVELKPEADEDKVHAEILYTIDEYLSPSLRFYSLKEMLEKGYAPDEIFNGPLLKNGFIDNSELRKTELRKEVRLTDLIDLIQKIEGVDVIRDVTINNCDGKPETKKIWNLCIPEGKKPKRCDKSSFSYYKGFLPLNINKKAVADYLEAIYDEIEANILDTASQKKSLELPVGRFSDVGNYSTIQNDFPEVYGVGELGVKSTATIADRAKVKQLKAYLLFFDQIFASYFAHLKNVKDIFSINGELDKSYFTQMVENVKDLSELVSANYSSDDNITDILFSDLDEKVARRNQMLDHLLSRFAESFSEYAFLMKQLYGSNTDAAVIKTKEGFLQQYGMIGCERPLSFNYFEQKAEDLWDTGNVSAFQKRIALLSGNPNYFRRNFSDDPLEIYEEIDTDGIIEYRFRFRSKDKEILSSSSKHYHNLTSLYKEILDVKNYGRFAENYEIKVNTAGKFYFNLTNPNIPDTTDEGHVIARRISNFSTQSTAENAIAKTVEFVNTLDFNEGMYVIEHILLRPDVTKDTAPENTFLPICIDNCEGCEGIDPYSFRVSIVLPGWTERYSNVDFRRFLEELIQKELPSHILAKICWIGYPKSYDTKGEENEMVELEEAYKAWLLAKTDMGQKQPTTKLKRLIKIMSTLHTIYTQGTLHDCDDDEEQQDIILGRTNLGKL</sequence>
<dbReference type="Proteomes" id="UP000070138">
    <property type="component" value="Unassembled WGS sequence"/>
</dbReference>
<dbReference type="Gene3D" id="2.30.29.80">
    <property type="match status" value="1"/>
</dbReference>
<protein>
    <submittedName>
        <fullName evidence="1">Uncharacterized protein</fullName>
    </submittedName>
</protein>
<gene>
    <name evidence="1" type="ORF">LS48_00745</name>
</gene>
<organism evidence="1 2">
    <name type="scientific">Aequorivita aquimaris</name>
    <dbReference type="NCBI Taxonomy" id="1548749"/>
    <lineage>
        <taxon>Bacteria</taxon>
        <taxon>Pseudomonadati</taxon>
        <taxon>Bacteroidota</taxon>
        <taxon>Flavobacteriia</taxon>
        <taxon>Flavobacteriales</taxon>
        <taxon>Flavobacteriaceae</taxon>
        <taxon>Aequorivita</taxon>
    </lineage>
</organism>
<dbReference type="AlphaFoldDB" id="A0A137RLG9"/>